<dbReference type="Pfam" id="PF12183">
    <property type="entry name" value="NotI"/>
    <property type="match status" value="1"/>
</dbReference>
<name>A0A8B2Z7L6_9LACO</name>
<dbReference type="RefSeq" id="WP_117643956.1">
    <property type="nucleotide sequence ID" value="NZ_QSQR01000011.1"/>
</dbReference>
<evidence type="ECO:0000259" key="1">
    <source>
        <dbReference type="Pfam" id="PF12183"/>
    </source>
</evidence>
<dbReference type="AlphaFoldDB" id="A0A8B2Z7L6"/>
<feature type="domain" description="Restriction endonuclease type II NotI" evidence="1">
    <location>
        <begin position="58"/>
        <end position="221"/>
    </location>
</feature>
<evidence type="ECO:0000313" key="2">
    <source>
        <dbReference type="EMBL" id="RGK44739.1"/>
    </source>
</evidence>
<organism evidence="2 3">
    <name type="scientific">Ligilactobacillus ruminis</name>
    <dbReference type="NCBI Taxonomy" id="1623"/>
    <lineage>
        <taxon>Bacteria</taxon>
        <taxon>Bacillati</taxon>
        <taxon>Bacillota</taxon>
        <taxon>Bacilli</taxon>
        <taxon>Lactobacillales</taxon>
        <taxon>Lactobacillaceae</taxon>
        <taxon>Ligilactobacillus</taxon>
    </lineage>
</organism>
<dbReference type="InterPro" id="IPR022009">
    <property type="entry name" value="Resctriction_endonuc_II_NotI"/>
</dbReference>
<accession>A0A8B2Z7L6</accession>
<dbReference type="EMBL" id="QSQR01000011">
    <property type="protein sequence ID" value="RGK44739.1"/>
    <property type="molecule type" value="Genomic_DNA"/>
</dbReference>
<proteinExistence type="predicted"/>
<dbReference type="Proteomes" id="UP000260790">
    <property type="component" value="Unassembled WGS sequence"/>
</dbReference>
<reference evidence="2 3" key="1">
    <citation type="submission" date="2018-08" db="EMBL/GenBank/DDBJ databases">
        <title>A genome reference for cultivated species of the human gut microbiota.</title>
        <authorList>
            <person name="Zou Y."/>
            <person name="Xue W."/>
            <person name="Luo G."/>
        </authorList>
    </citation>
    <scope>NUCLEOTIDE SEQUENCE [LARGE SCALE GENOMIC DNA]</scope>
    <source>
        <strain evidence="2 3">TF10-9AT</strain>
    </source>
</reference>
<gene>
    <name evidence="2" type="ORF">DXD09_09395</name>
</gene>
<sequence>MNKVNEMFGLYTNSDEFPNLREALVNQTCPYMNGAQCYKTRKSDPDTAIGTCSLCFNNVDQPILICPEPLTQDGRVFNDCLSFISSSIAGSDLYLVPEVTTSVGRIDYVLAAVRDGSPVDFVAIELQTLDTTGSIWNSRQELLLEHGYNVDEGAARSSGASLNWRMTAKTILAQLLQKSQLFASMNRNLVLICQTPLFDYMQANFNFEGVREADSRDVLHFHMYDYVSKPFGMQLKLSSMRSASLDVVESIMGQRQDNNQALQEINATISSRLKPEYLFSPVRRP</sequence>
<evidence type="ECO:0000313" key="3">
    <source>
        <dbReference type="Proteomes" id="UP000260790"/>
    </source>
</evidence>
<protein>
    <recommendedName>
        <fullName evidence="1">Restriction endonuclease type II NotI domain-containing protein</fullName>
    </recommendedName>
</protein>
<comment type="caution">
    <text evidence="2">The sequence shown here is derived from an EMBL/GenBank/DDBJ whole genome shotgun (WGS) entry which is preliminary data.</text>
</comment>